<dbReference type="SUPFAM" id="SSF48371">
    <property type="entry name" value="ARM repeat"/>
    <property type="match status" value="1"/>
</dbReference>
<dbReference type="InterPro" id="IPR016024">
    <property type="entry name" value="ARM-type_fold"/>
</dbReference>
<name>A0A4U5MC54_STECR</name>
<evidence type="ECO:0000256" key="4">
    <source>
        <dbReference type="ARBA" id="ARBA00023242"/>
    </source>
</evidence>
<dbReference type="Pfam" id="PF11894">
    <property type="entry name" value="Nup192"/>
    <property type="match status" value="2"/>
</dbReference>
<keyword evidence="6" id="KW-1185">Reference proteome</keyword>
<dbReference type="OrthoDB" id="2019644at2759"/>
<evidence type="ECO:0008006" key="7">
    <source>
        <dbReference type="Google" id="ProtNLM"/>
    </source>
</evidence>
<dbReference type="PANTHER" id="PTHR31344:SF0">
    <property type="entry name" value="NUCLEAR PORE COMPLEX PROTEIN NUP205"/>
    <property type="match status" value="1"/>
</dbReference>
<reference evidence="5 6" key="2">
    <citation type="journal article" date="2019" name="G3 (Bethesda)">
        <title>Hybrid Assembly of the Genome of the Entomopathogenic Nematode Steinernema carpocapsae Identifies the X-Chromosome.</title>
        <authorList>
            <person name="Serra L."/>
            <person name="Macchietto M."/>
            <person name="Macias-Munoz A."/>
            <person name="McGill C.J."/>
            <person name="Rodriguez I.M."/>
            <person name="Rodriguez B."/>
            <person name="Murad R."/>
            <person name="Mortazavi A."/>
        </authorList>
    </citation>
    <scope>NUCLEOTIDE SEQUENCE [LARGE SCALE GENOMIC DNA]</scope>
    <source>
        <strain evidence="5 6">ALL</strain>
    </source>
</reference>
<evidence type="ECO:0000313" key="6">
    <source>
        <dbReference type="Proteomes" id="UP000298663"/>
    </source>
</evidence>
<evidence type="ECO:0000256" key="2">
    <source>
        <dbReference type="ARBA" id="ARBA00005892"/>
    </source>
</evidence>
<protein>
    <recommendedName>
        <fullName evidence="7">Nuclear pore complex protein Nup205</fullName>
    </recommendedName>
</protein>
<dbReference type="InterPro" id="IPR021827">
    <property type="entry name" value="Nup186/Nup192/Nup205"/>
</dbReference>
<reference evidence="5 6" key="1">
    <citation type="journal article" date="2015" name="Genome Biol.">
        <title>Comparative genomics of Steinernema reveals deeply conserved gene regulatory networks.</title>
        <authorList>
            <person name="Dillman A.R."/>
            <person name="Macchietto M."/>
            <person name="Porter C.F."/>
            <person name="Rogers A."/>
            <person name="Williams B."/>
            <person name="Antoshechkin I."/>
            <person name="Lee M.M."/>
            <person name="Goodwin Z."/>
            <person name="Lu X."/>
            <person name="Lewis E.E."/>
            <person name="Goodrich-Blair H."/>
            <person name="Stock S.P."/>
            <person name="Adams B.J."/>
            <person name="Sternberg P.W."/>
            <person name="Mortazavi A."/>
        </authorList>
    </citation>
    <scope>NUCLEOTIDE SEQUENCE [LARGE SCALE GENOMIC DNA]</scope>
    <source>
        <strain evidence="5 6">ALL</strain>
    </source>
</reference>
<dbReference type="PANTHER" id="PTHR31344">
    <property type="entry name" value="NUCLEAR PORE COMPLEX PROTEIN NUP205"/>
    <property type="match status" value="1"/>
</dbReference>
<comment type="caution">
    <text evidence="5">The sequence shown here is derived from an EMBL/GenBank/DDBJ whole genome shotgun (WGS) entry which is preliminary data.</text>
</comment>
<dbReference type="Proteomes" id="UP000298663">
    <property type="component" value="Unassembled WGS sequence"/>
</dbReference>
<comment type="subcellular location">
    <subcellularLocation>
        <location evidence="1">Nucleus</location>
    </subcellularLocation>
</comment>
<keyword evidence="4" id="KW-0539">Nucleus</keyword>
<evidence type="ECO:0000256" key="1">
    <source>
        <dbReference type="ARBA" id="ARBA00004123"/>
    </source>
</evidence>
<dbReference type="GO" id="GO:0017056">
    <property type="term" value="F:structural constituent of nuclear pore"/>
    <property type="evidence" value="ECO:0007669"/>
    <property type="project" value="TreeGrafter"/>
</dbReference>
<evidence type="ECO:0000313" key="5">
    <source>
        <dbReference type="EMBL" id="TKR66690.1"/>
    </source>
</evidence>
<comment type="similarity">
    <text evidence="2">Belongs to the NUP186/NUP192/NUP205 family.</text>
</comment>
<dbReference type="GO" id="GO:0044611">
    <property type="term" value="C:nuclear pore inner ring"/>
    <property type="evidence" value="ECO:0007669"/>
    <property type="project" value="TreeGrafter"/>
</dbReference>
<accession>A0A4U5MC54</accession>
<organism evidence="5 6">
    <name type="scientific">Steinernema carpocapsae</name>
    <name type="common">Entomopathogenic nematode</name>
    <dbReference type="NCBI Taxonomy" id="34508"/>
    <lineage>
        <taxon>Eukaryota</taxon>
        <taxon>Metazoa</taxon>
        <taxon>Ecdysozoa</taxon>
        <taxon>Nematoda</taxon>
        <taxon>Chromadorea</taxon>
        <taxon>Rhabditida</taxon>
        <taxon>Tylenchina</taxon>
        <taxon>Panagrolaimomorpha</taxon>
        <taxon>Strongyloidoidea</taxon>
        <taxon>Steinernematidae</taxon>
        <taxon>Steinernema</taxon>
    </lineage>
</organism>
<sequence length="1483" mass="167417">MWLEARQTRCALRRAIDELPNIGFLEHLVATKAIEDLLPALKRVLQNNPKNTSDRQKLAGAEVALDDERRIQMNDALRVETAVISDEFDLNEIQALELLLTGEAQYEEGGVGRGLSAVLCYYDTHRYYSQILSMLLTLHGNPDVPEALRNNIDSIIRDRNVYCRLLDTLTLFTVKSELDRLAKPTVNGVGNPRHKRILIDLINDTRSNYFNALYNLCAAVPQDLLASYTTEVFQRVREISTEQKFDHGNLCLWSAAVSFIRAPSLVEYQNPKAVLDVVHDQFGQPWKDTTIAATIHLAYTVGLRSLASRTNMDAYAADMTEEKLAMSIDLMALQFIRDYIITVPGFKDHFAFPHTIDCLLKAMCTFFPEKMNELLRDCDGELDLVEDGGISSLPHLPKFHFRALLEIMTTLYDLGTPEMKAASDNYFTNDCPSLRHFLEYGRQVGNPVLLISYLNMMSSLCNSETTARTIFYFLKRGATNYSTLTWDHLFAALRNYVNVFRNEIMRSQMDVSATKVNMPQSELAGFIAWIQLAIKIAYKSVECRELFLKERGCLESLIGICASPVHTYLKGAVLQFLATFALDFENVNQIWHGLIRSNIVTVENDGALQGIPKELELKERTSGRYECSRGYLKLMENLFWHVRGPLARELTPFVFFISKYVLSGAFFRTYQDIIDMWSLLETSFSVLYNVCNNRKIDVVTVRESQLNITVLTQLLTSSHLLDSIKRTLFEGSRHIDLCGSYVQEREAATLVALSLLDKAVELHTRLREAMKLAGSSIKVSPLDEIFLSLSTLTFADGSRVDVSLFGLICPFVSTLPELLCHTNYALNIMHNLFIMDPAKNTQIKYREAMGSCAKKVAQTCARLTSLEEIGVEWRFHNARPHLNRMEYQNDTNAEELRGRAFCTILEIISHGLQTCPQGASVGSLLLGCEELGNLEESYASSCMTGVLAVIENIISLEHPWRSPYSGLLERCLRVLDRLIAPESAFSAHSLVFFRANHDIIYNLMCFILNTMARQSIDEEEVVDIPLIQGTILNLSAIELSSLAMHGQFIHAQRMYKYLLSSGVLNEDETIQDSVFAGCAPLWYCFNDIALRFKSDRDDAEIMNRALVEENKKFDKLLQSVMTKTTSALPQIDIETLHSLLIDQWDLLFPVEFSDIALAEILIYCVRRNEILAEQSANIHLLTGQLALVNVVSLFAEMDLFDTRLLLYIMSDGIVNYILEFASQLQLSETVTDMITECVLRIVSAIAKLCSRFEQDFPENPIHADNFSVLSALIKYFVNPGSYLSVKGKINMYGAILQMLHTLKALKRAEDTDEAPEDPDPTLAMLNLHLLKKEAPISELIGKFGSLLARCFSSDIASNVPSLRLVAVSCMTEFLYETCEGSMIVIENLVRDGSVRILLESVRARDVMGALKVEVPKEDKKQQPNAKEVAERVPTYVKAVMAFFTRIAQTPAGSQSLEEAGYIKNVREYLEKKAEKKKNAVKIE</sequence>
<evidence type="ECO:0000256" key="3">
    <source>
        <dbReference type="ARBA" id="ARBA00022448"/>
    </source>
</evidence>
<dbReference type="EMBL" id="AZBU02000008">
    <property type="protein sequence ID" value="TKR66690.1"/>
    <property type="molecule type" value="Genomic_DNA"/>
</dbReference>
<proteinExistence type="inferred from homology"/>
<gene>
    <name evidence="5" type="ORF">L596_022947</name>
</gene>
<keyword evidence="3" id="KW-0813">Transport</keyword>
<dbReference type="GO" id="GO:0006999">
    <property type="term" value="P:nuclear pore organization"/>
    <property type="evidence" value="ECO:0007669"/>
    <property type="project" value="TreeGrafter"/>
</dbReference>
<dbReference type="STRING" id="34508.A0A4U5MC54"/>